<keyword evidence="4 6" id="KW-1133">Transmembrane helix</keyword>
<keyword evidence="8" id="KW-1185">Reference proteome</keyword>
<feature type="transmembrane region" description="Helical" evidence="6">
    <location>
        <begin position="210"/>
        <end position="226"/>
    </location>
</feature>
<sequence length="232" mass="26208">MMNVSIITLRECIEMLIVLTALTTYIVKLDKRELTKYIYSGVLGGLAVSFLASFFLYSQTAYLSGYTKELFNGSLMLFLSAIVVYFIIWMRRQKKNYNLPIEERYNIKLTGLGLFIFSFLTVFRETLEIIIFIIPLMTEGTLAIIIGALIGFAMSLLVMLLFYKTSIKLSMGLLFDLISILMIYVGASMFGEGISLIFPSGGAQLQQVGMLAYGVPAMFIFIKIIIKDYIKK</sequence>
<evidence type="ECO:0000256" key="3">
    <source>
        <dbReference type="ARBA" id="ARBA00022692"/>
    </source>
</evidence>
<dbReference type="InterPro" id="IPR004923">
    <property type="entry name" value="FTR1/Fip1/EfeU"/>
</dbReference>
<evidence type="ECO:0000313" key="8">
    <source>
        <dbReference type="Proteomes" id="UP001623591"/>
    </source>
</evidence>
<dbReference type="Proteomes" id="UP001623591">
    <property type="component" value="Unassembled WGS sequence"/>
</dbReference>
<protein>
    <submittedName>
        <fullName evidence="7">FTR1 family protein</fullName>
    </submittedName>
</protein>
<accession>A0ABW8T1S8</accession>
<feature type="transmembrane region" description="Helical" evidence="6">
    <location>
        <begin position="37"/>
        <end position="58"/>
    </location>
</feature>
<comment type="subcellular location">
    <subcellularLocation>
        <location evidence="1">Membrane</location>
        <topology evidence="1">Multi-pass membrane protein</topology>
    </subcellularLocation>
</comment>
<comment type="caution">
    <text evidence="7">The sequence shown here is derived from an EMBL/GenBank/DDBJ whole genome shotgun (WGS) entry which is preliminary data.</text>
</comment>
<feature type="transmembrane region" description="Helical" evidence="6">
    <location>
        <begin position="109"/>
        <end position="134"/>
    </location>
</feature>
<proteinExistence type="inferred from homology"/>
<dbReference type="EMBL" id="JBJHZZ010000002">
    <property type="protein sequence ID" value="MFL0246256.1"/>
    <property type="molecule type" value="Genomic_DNA"/>
</dbReference>
<keyword evidence="5 6" id="KW-0472">Membrane</keyword>
<evidence type="ECO:0000256" key="4">
    <source>
        <dbReference type="ARBA" id="ARBA00022989"/>
    </source>
</evidence>
<feature type="transmembrane region" description="Helical" evidence="6">
    <location>
        <begin position="70"/>
        <end position="88"/>
    </location>
</feature>
<comment type="similarity">
    <text evidence="2">Belongs to the oxidase-dependent Fe transporter (OFeT) (TC 9.A.10.1) family.</text>
</comment>
<feature type="transmembrane region" description="Helical" evidence="6">
    <location>
        <begin position="140"/>
        <end position="162"/>
    </location>
</feature>
<name>A0ABW8T1S8_9CLOT</name>
<gene>
    <name evidence="7" type="ORF">ACJDUG_04590</name>
</gene>
<reference evidence="7 8" key="1">
    <citation type="submission" date="2024-11" db="EMBL/GenBank/DDBJ databases">
        <authorList>
            <person name="Heng Y.C."/>
            <person name="Lim A.C.H."/>
            <person name="Lee J.K.Y."/>
            <person name="Kittelmann S."/>
        </authorList>
    </citation>
    <scope>NUCLEOTIDE SEQUENCE [LARGE SCALE GENOMIC DNA]</scope>
    <source>
        <strain evidence="7 8">WILCCON 0185</strain>
    </source>
</reference>
<evidence type="ECO:0000256" key="6">
    <source>
        <dbReference type="SAM" id="Phobius"/>
    </source>
</evidence>
<dbReference type="Pfam" id="PF03239">
    <property type="entry name" value="FTR1"/>
    <property type="match status" value="1"/>
</dbReference>
<keyword evidence="3 6" id="KW-0812">Transmembrane</keyword>
<organism evidence="7 8">
    <name type="scientific">Candidatus Clostridium stratigraminis</name>
    <dbReference type="NCBI Taxonomy" id="3381661"/>
    <lineage>
        <taxon>Bacteria</taxon>
        <taxon>Bacillati</taxon>
        <taxon>Bacillota</taxon>
        <taxon>Clostridia</taxon>
        <taxon>Eubacteriales</taxon>
        <taxon>Clostridiaceae</taxon>
        <taxon>Clostridium</taxon>
    </lineage>
</organism>
<feature type="transmembrane region" description="Helical" evidence="6">
    <location>
        <begin position="174"/>
        <end position="198"/>
    </location>
</feature>
<evidence type="ECO:0000256" key="5">
    <source>
        <dbReference type="ARBA" id="ARBA00023136"/>
    </source>
</evidence>
<dbReference type="PANTHER" id="PTHR31632">
    <property type="entry name" value="IRON TRANSPORTER FTH1"/>
    <property type="match status" value="1"/>
</dbReference>
<dbReference type="RefSeq" id="WP_406768732.1">
    <property type="nucleotide sequence ID" value="NZ_JBJHZZ010000002.1"/>
</dbReference>
<evidence type="ECO:0000256" key="1">
    <source>
        <dbReference type="ARBA" id="ARBA00004141"/>
    </source>
</evidence>
<dbReference type="PANTHER" id="PTHR31632:SF2">
    <property type="entry name" value="PLASMA MEMBRANE IRON PERMEASE"/>
    <property type="match status" value="1"/>
</dbReference>
<evidence type="ECO:0000313" key="7">
    <source>
        <dbReference type="EMBL" id="MFL0246256.1"/>
    </source>
</evidence>
<evidence type="ECO:0000256" key="2">
    <source>
        <dbReference type="ARBA" id="ARBA00008333"/>
    </source>
</evidence>